<organism evidence="3">
    <name type="scientific">Thermocrispum agreste</name>
    <dbReference type="NCBI Taxonomy" id="37925"/>
    <lineage>
        <taxon>Bacteria</taxon>
        <taxon>Bacillati</taxon>
        <taxon>Actinomycetota</taxon>
        <taxon>Actinomycetes</taxon>
        <taxon>Pseudonocardiales</taxon>
        <taxon>Pseudonocardiaceae</taxon>
        <taxon>Thermocrispum</taxon>
    </lineage>
</organism>
<dbReference type="InterPro" id="IPR029479">
    <property type="entry name" value="Nitroreductase"/>
</dbReference>
<reference evidence="3" key="1">
    <citation type="submission" date="2018-05" db="EMBL/GenBank/DDBJ databases">
        <authorList>
            <person name="Lanie J.A."/>
            <person name="Ng W.-L."/>
            <person name="Kazmierczak K.M."/>
            <person name="Andrzejewski T.M."/>
            <person name="Davidsen T.M."/>
            <person name="Wayne K.J."/>
            <person name="Tettelin H."/>
            <person name="Glass J.I."/>
            <person name="Rusch D."/>
            <person name="Podicherti R."/>
            <person name="Tsui H.-C.T."/>
            <person name="Winkler M.E."/>
        </authorList>
    </citation>
    <scope>NUCLEOTIDE SEQUENCE</scope>
    <source>
        <strain evidence="3">ZC4RG45</strain>
    </source>
</reference>
<dbReference type="EMBL" id="QGUI01000124">
    <property type="protein sequence ID" value="PZM99897.1"/>
    <property type="molecule type" value="Genomic_DNA"/>
</dbReference>
<proteinExistence type="predicted"/>
<dbReference type="NCBIfam" id="NF047509">
    <property type="entry name" value="Rv3131_FMN_oxido"/>
    <property type="match status" value="1"/>
</dbReference>
<dbReference type="Pfam" id="PF00881">
    <property type="entry name" value="Nitroreductase"/>
    <property type="match status" value="1"/>
</dbReference>
<dbReference type="PANTHER" id="PTHR23026:SF123">
    <property type="entry name" value="NAD(P)H NITROREDUCTASE RV3131-RELATED"/>
    <property type="match status" value="1"/>
</dbReference>
<dbReference type="InterPro" id="IPR050627">
    <property type="entry name" value="Nitroreductase/BluB"/>
</dbReference>
<accession>A0A2W4K154</accession>
<comment type="caution">
    <text evidence="3">The sequence shown here is derived from an EMBL/GenBank/DDBJ whole genome shotgun (WGS) entry which is preliminary data.</text>
</comment>
<gene>
    <name evidence="3" type="ORF">DIU77_04755</name>
</gene>
<evidence type="ECO:0000259" key="2">
    <source>
        <dbReference type="Pfam" id="PF00881"/>
    </source>
</evidence>
<name>A0A2W4K154_9PSEU</name>
<dbReference type="InterPro" id="IPR000415">
    <property type="entry name" value="Nitroreductase-like"/>
</dbReference>
<dbReference type="AlphaFoldDB" id="A0A2W4K154"/>
<dbReference type="SUPFAM" id="SSF55469">
    <property type="entry name" value="FMN-dependent nitroreductase-like"/>
    <property type="match status" value="2"/>
</dbReference>
<feature type="region of interest" description="Disordered" evidence="1">
    <location>
        <begin position="305"/>
        <end position="325"/>
    </location>
</feature>
<dbReference type="STRING" id="1111738.GCA_000427905_02485"/>
<sequence>MAEPVPDRETLWTALALAVHAPSVHNTQPWRWRFGQRSVHLYADPQRWLPATDPAGRDMVMSCGAALHHARIALAALGWAGTVHRLPNPADPDHLAAIELHREEPSREVPALATAIPHRRSDRRRYASWPVPDARYLEYAELAAAEGVVLRAVPDGAERQALVAAVAEADRLQRSDPRTVGELASWSGRGRLAEDGVLAASVAEAAGYGDLTLRTFAGTPDTPPPPDGAGDLLVLGTASDDRTAQLKAGEAASAVMLAATTDGLASCPLTQPLEVGSTRAMVTDVLGGDLVPHMVIRIGWPTLAGHPLPKTPRRPADAVLDTEPA</sequence>
<dbReference type="Gene3D" id="3.40.109.10">
    <property type="entry name" value="NADH Oxidase"/>
    <property type="match status" value="2"/>
</dbReference>
<evidence type="ECO:0000256" key="1">
    <source>
        <dbReference type="SAM" id="MobiDB-lite"/>
    </source>
</evidence>
<evidence type="ECO:0000313" key="3">
    <source>
        <dbReference type="EMBL" id="PZM99897.1"/>
    </source>
</evidence>
<dbReference type="PANTHER" id="PTHR23026">
    <property type="entry name" value="NADPH NITROREDUCTASE"/>
    <property type="match status" value="1"/>
</dbReference>
<protein>
    <submittedName>
        <fullName evidence="3">NAD(P)H nitroreductase</fullName>
    </submittedName>
</protein>
<feature type="domain" description="Nitroreductase" evidence="2">
    <location>
        <begin position="118"/>
        <end position="300"/>
    </location>
</feature>
<dbReference type="GO" id="GO:0016491">
    <property type="term" value="F:oxidoreductase activity"/>
    <property type="evidence" value="ECO:0007669"/>
    <property type="project" value="InterPro"/>
</dbReference>